<protein>
    <recommendedName>
        <fullName evidence="5">DoxX family protein</fullName>
    </recommendedName>
</protein>
<keyword evidence="2" id="KW-0472">Membrane</keyword>
<proteinExistence type="predicted"/>
<organism evidence="3 4">
    <name type="scientific">Knoellia flava</name>
    <dbReference type="NCBI Taxonomy" id="913969"/>
    <lineage>
        <taxon>Bacteria</taxon>
        <taxon>Bacillati</taxon>
        <taxon>Actinomycetota</taxon>
        <taxon>Actinomycetes</taxon>
        <taxon>Micrococcales</taxon>
        <taxon>Intrasporangiaceae</taxon>
        <taxon>Knoellia</taxon>
    </lineage>
</organism>
<sequence length="172" mass="18187">MSTDLLWRLNRPPRATTVVGGLYLVAAGSHVGLVSADPTVYEGFAEQGLLGFVRSGWADIVMAHPRAWIYLLALGEATLGALLLTGARASRAGWVGVLAFHALLLLFGWGFWLYAVPAGALLAWFARRDLPALTGGSGHGEGDGPEGPSPSVRHPEERVAAALRPGRSGRRP</sequence>
<feature type="transmembrane region" description="Helical" evidence="2">
    <location>
        <begin position="67"/>
        <end position="87"/>
    </location>
</feature>
<dbReference type="EMBL" id="BMEA01000001">
    <property type="protein sequence ID" value="GGB65315.1"/>
    <property type="molecule type" value="Genomic_DNA"/>
</dbReference>
<evidence type="ECO:0000313" key="3">
    <source>
        <dbReference type="EMBL" id="GGB65315.1"/>
    </source>
</evidence>
<keyword evidence="2" id="KW-1133">Transmembrane helix</keyword>
<evidence type="ECO:0000256" key="1">
    <source>
        <dbReference type="SAM" id="MobiDB-lite"/>
    </source>
</evidence>
<reference evidence="3" key="2">
    <citation type="submission" date="2020-09" db="EMBL/GenBank/DDBJ databases">
        <authorList>
            <person name="Sun Q."/>
            <person name="Zhou Y."/>
        </authorList>
    </citation>
    <scope>NUCLEOTIDE SEQUENCE</scope>
    <source>
        <strain evidence="3">CGMCC 1.10749</strain>
    </source>
</reference>
<feature type="transmembrane region" description="Helical" evidence="2">
    <location>
        <begin position="94"/>
        <end position="115"/>
    </location>
</feature>
<gene>
    <name evidence="3" type="ORF">GCM10011314_00640</name>
</gene>
<accession>A0A8H9KNY4</accession>
<keyword evidence="2" id="KW-0812">Transmembrane</keyword>
<dbReference type="Proteomes" id="UP000628079">
    <property type="component" value="Unassembled WGS sequence"/>
</dbReference>
<reference evidence="3" key="1">
    <citation type="journal article" date="2014" name="Int. J. Syst. Evol. Microbiol.">
        <title>Complete genome sequence of Corynebacterium casei LMG S-19264T (=DSM 44701T), isolated from a smear-ripened cheese.</title>
        <authorList>
            <consortium name="US DOE Joint Genome Institute (JGI-PGF)"/>
            <person name="Walter F."/>
            <person name="Albersmeier A."/>
            <person name="Kalinowski J."/>
            <person name="Ruckert C."/>
        </authorList>
    </citation>
    <scope>NUCLEOTIDE SEQUENCE</scope>
    <source>
        <strain evidence="3">CGMCC 1.10749</strain>
    </source>
</reference>
<name>A0A8H9KNY4_9MICO</name>
<evidence type="ECO:0008006" key="5">
    <source>
        <dbReference type="Google" id="ProtNLM"/>
    </source>
</evidence>
<evidence type="ECO:0000313" key="4">
    <source>
        <dbReference type="Proteomes" id="UP000628079"/>
    </source>
</evidence>
<dbReference type="RefSeq" id="WP_052117181.1">
    <property type="nucleotide sequence ID" value="NZ_BMEA01000001.1"/>
</dbReference>
<comment type="caution">
    <text evidence="3">The sequence shown here is derived from an EMBL/GenBank/DDBJ whole genome shotgun (WGS) entry which is preliminary data.</text>
</comment>
<dbReference type="AlphaFoldDB" id="A0A8H9KNY4"/>
<feature type="region of interest" description="Disordered" evidence="1">
    <location>
        <begin position="135"/>
        <end position="172"/>
    </location>
</feature>
<evidence type="ECO:0000256" key="2">
    <source>
        <dbReference type="SAM" id="Phobius"/>
    </source>
</evidence>